<reference evidence="2" key="1">
    <citation type="journal article" date="2014" name="Front. Microbiol.">
        <title>High frequency of phylogenetically diverse reductive dehalogenase-homologous genes in deep subseafloor sedimentary metagenomes.</title>
        <authorList>
            <person name="Kawai M."/>
            <person name="Futagami T."/>
            <person name="Toyoda A."/>
            <person name="Takaki Y."/>
            <person name="Nishi S."/>
            <person name="Hori S."/>
            <person name="Arai W."/>
            <person name="Tsubouchi T."/>
            <person name="Morono Y."/>
            <person name="Uchiyama I."/>
            <person name="Ito T."/>
            <person name="Fujiyama A."/>
            <person name="Inagaki F."/>
            <person name="Takami H."/>
        </authorList>
    </citation>
    <scope>NUCLEOTIDE SEQUENCE</scope>
    <source>
        <strain evidence="2">Expedition CK06-06</strain>
    </source>
</reference>
<accession>X1SW28</accession>
<feature type="non-terminal residue" evidence="2">
    <location>
        <position position="1"/>
    </location>
</feature>
<feature type="domain" description="Peptidase S24/S26A/S26B/S26C" evidence="1">
    <location>
        <begin position="3"/>
        <end position="53"/>
    </location>
</feature>
<dbReference type="AlphaFoldDB" id="X1SW28"/>
<dbReference type="Gene3D" id="2.10.109.10">
    <property type="entry name" value="Umud Fragment, subunit A"/>
    <property type="match status" value="1"/>
</dbReference>
<name>X1SW28_9ZZZZ</name>
<dbReference type="EMBL" id="BARW01012362">
    <property type="protein sequence ID" value="GAI83351.1"/>
    <property type="molecule type" value="Genomic_DNA"/>
</dbReference>
<proteinExistence type="predicted"/>
<evidence type="ECO:0000313" key="2">
    <source>
        <dbReference type="EMBL" id="GAI83351.1"/>
    </source>
</evidence>
<comment type="caution">
    <text evidence="2">The sequence shown here is derived from an EMBL/GenBank/DDBJ whole genome shotgun (WGS) entry which is preliminary data.</text>
</comment>
<sequence>CLEPIIQDGDIIIIDMQGEIDNGDIVACLVDDKLCLGRMRKIADDLILETKEGMMRLEEVQLAAPVIEVIRRLK</sequence>
<evidence type="ECO:0000259" key="1">
    <source>
        <dbReference type="Pfam" id="PF00717"/>
    </source>
</evidence>
<dbReference type="SUPFAM" id="SSF51306">
    <property type="entry name" value="LexA/Signal peptidase"/>
    <property type="match status" value="1"/>
</dbReference>
<dbReference type="InterPro" id="IPR015927">
    <property type="entry name" value="Peptidase_S24_S26A/B/C"/>
</dbReference>
<gene>
    <name evidence="2" type="ORF">S12H4_23321</name>
</gene>
<dbReference type="InterPro" id="IPR036286">
    <property type="entry name" value="LexA/Signal_pep-like_sf"/>
</dbReference>
<protein>
    <recommendedName>
        <fullName evidence="1">Peptidase S24/S26A/S26B/S26C domain-containing protein</fullName>
    </recommendedName>
</protein>
<dbReference type="Pfam" id="PF00717">
    <property type="entry name" value="Peptidase_S24"/>
    <property type="match status" value="1"/>
</dbReference>
<organism evidence="2">
    <name type="scientific">marine sediment metagenome</name>
    <dbReference type="NCBI Taxonomy" id="412755"/>
    <lineage>
        <taxon>unclassified sequences</taxon>
        <taxon>metagenomes</taxon>
        <taxon>ecological metagenomes</taxon>
    </lineage>
</organism>